<dbReference type="InterPro" id="IPR051531">
    <property type="entry name" value="N-acetyltransferase"/>
</dbReference>
<keyword evidence="4" id="KW-1133">Transmembrane helix</keyword>
<evidence type="ECO:0000259" key="5">
    <source>
        <dbReference type="PROSITE" id="PS51186"/>
    </source>
</evidence>
<dbReference type="EMBL" id="FOEH01000008">
    <property type="protein sequence ID" value="SEQ94526.1"/>
    <property type="molecule type" value="Genomic_DNA"/>
</dbReference>
<evidence type="ECO:0000256" key="2">
    <source>
        <dbReference type="ARBA" id="ARBA00023315"/>
    </source>
</evidence>
<evidence type="ECO:0000313" key="7">
    <source>
        <dbReference type="Proteomes" id="UP000198733"/>
    </source>
</evidence>
<dbReference type="RefSeq" id="WP_245736149.1">
    <property type="nucleotide sequence ID" value="NZ_FOEH01000008.1"/>
</dbReference>
<gene>
    <name evidence="6" type="ORF">SAMN05216232_3754</name>
</gene>
<feature type="domain" description="N-acetyltransferase" evidence="5">
    <location>
        <begin position="1"/>
        <end position="112"/>
    </location>
</feature>
<organism evidence="6 7">
    <name type="scientific">Virgibacillus subterraneus</name>
    <dbReference type="NCBI Taxonomy" id="621109"/>
    <lineage>
        <taxon>Bacteria</taxon>
        <taxon>Bacillati</taxon>
        <taxon>Bacillota</taxon>
        <taxon>Bacilli</taxon>
        <taxon>Bacillales</taxon>
        <taxon>Bacillaceae</taxon>
        <taxon>Virgibacillus</taxon>
    </lineage>
</organism>
<feature type="transmembrane region" description="Helical" evidence="4">
    <location>
        <begin position="6"/>
        <end position="22"/>
    </location>
</feature>
<dbReference type="InterPro" id="IPR016181">
    <property type="entry name" value="Acyl_CoA_acyltransferase"/>
</dbReference>
<dbReference type="PANTHER" id="PTHR43792:SF8">
    <property type="entry name" value="[RIBOSOMAL PROTEIN US5]-ALANINE N-ACETYLTRANSFERASE"/>
    <property type="match status" value="1"/>
</dbReference>
<keyword evidence="7" id="KW-1185">Reference proteome</keyword>
<evidence type="ECO:0000256" key="4">
    <source>
        <dbReference type="SAM" id="Phobius"/>
    </source>
</evidence>
<proteinExistence type="inferred from homology"/>
<name>A0A1H9K5M8_9BACI</name>
<dbReference type="PANTHER" id="PTHR43792">
    <property type="entry name" value="GNAT FAMILY, PUTATIVE (AFU_ORTHOLOGUE AFUA_3G00765)-RELATED-RELATED"/>
    <property type="match status" value="1"/>
</dbReference>
<evidence type="ECO:0000256" key="3">
    <source>
        <dbReference type="ARBA" id="ARBA00038502"/>
    </source>
</evidence>
<evidence type="ECO:0000256" key="1">
    <source>
        <dbReference type="ARBA" id="ARBA00022679"/>
    </source>
</evidence>
<keyword evidence="4" id="KW-0812">Transmembrane</keyword>
<dbReference type="SUPFAM" id="SSF55729">
    <property type="entry name" value="Acyl-CoA N-acyltransferases (Nat)"/>
    <property type="match status" value="1"/>
</dbReference>
<dbReference type="Gene3D" id="3.40.630.30">
    <property type="match status" value="1"/>
</dbReference>
<keyword evidence="1" id="KW-0808">Transferase</keyword>
<keyword evidence="4" id="KW-0472">Membrane</keyword>
<dbReference type="Proteomes" id="UP000198733">
    <property type="component" value="Unassembled WGS sequence"/>
</dbReference>
<protein>
    <submittedName>
        <fullName evidence="6">Ribosomal-protein-alanine N-acetyltransferase</fullName>
    </submittedName>
</protein>
<accession>A0A1H9K5M8</accession>
<comment type="similarity">
    <text evidence="3">Belongs to the acetyltransferase family. RimJ subfamily.</text>
</comment>
<keyword evidence="2" id="KW-0012">Acyltransferase</keyword>
<dbReference type="PROSITE" id="PS51186">
    <property type="entry name" value="GNAT"/>
    <property type="match status" value="1"/>
</dbReference>
<sequence length="112" mass="12784">MSLTYLFLFLGGLVLGLVVWYLEKKNKWFKNVSRQTVKAYTGKGIANTALKLLLETIRSKQRIKQVSAKTTTNNIASQKVLEKNGFKYIAASDEEIIMNGQKVKFVYYLLTN</sequence>
<comment type="caution">
    <text evidence="6">The sequence shown here is derived from an EMBL/GenBank/DDBJ whole genome shotgun (WGS) entry which is preliminary data.</text>
</comment>
<reference evidence="6 7" key="1">
    <citation type="submission" date="2016-10" db="EMBL/GenBank/DDBJ databases">
        <authorList>
            <person name="Varghese N."/>
            <person name="Submissions S."/>
        </authorList>
    </citation>
    <scope>NUCLEOTIDE SEQUENCE [LARGE SCALE GENOMIC DNA]</scope>
    <source>
        <strain evidence="6 7">CGMCC 1.7734</strain>
    </source>
</reference>
<evidence type="ECO:0000313" key="6">
    <source>
        <dbReference type="EMBL" id="SEQ94526.1"/>
    </source>
</evidence>
<dbReference type="Pfam" id="PF13302">
    <property type="entry name" value="Acetyltransf_3"/>
    <property type="match status" value="1"/>
</dbReference>
<dbReference type="InterPro" id="IPR000182">
    <property type="entry name" value="GNAT_dom"/>
</dbReference>